<dbReference type="Proteomes" id="UP000215703">
    <property type="component" value="Chromosome"/>
</dbReference>
<dbReference type="GeneID" id="92968892"/>
<dbReference type="Gene3D" id="3.40.30.10">
    <property type="entry name" value="Glutaredoxin"/>
    <property type="match status" value="1"/>
</dbReference>
<organism evidence="2 3">
    <name type="scientific">Bradyrhizobium ottawaense</name>
    <dbReference type="NCBI Taxonomy" id="931866"/>
    <lineage>
        <taxon>Bacteria</taxon>
        <taxon>Pseudomonadati</taxon>
        <taxon>Pseudomonadota</taxon>
        <taxon>Alphaproteobacteria</taxon>
        <taxon>Hyphomicrobiales</taxon>
        <taxon>Nitrobacteraceae</taxon>
        <taxon>Bradyrhizobium</taxon>
    </lineage>
</organism>
<dbReference type="Pfam" id="PF01323">
    <property type="entry name" value="DSBA"/>
    <property type="match status" value="1"/>
</dbReference>
<evidence type="ECO:0000313" key="3">
    <source>
        <dbReference type="Proteomes" id="UP000215703"/>
    </source>
</evidence>
<dbReference type="RefSeq" id="WP_038971792.1">
    <property type="nucleotide sequence ID" value="NZ_CP029425.2"/>
</dbReference>
<gene>
    <name evidence="2" type="ORF">CIT37_40180</name>
</gene>
<reference evidence="2 3" key="1">
    <citation type="journal article" date="2014" name="Int. J. Syst. Evol. Microbiol.">
        <title>Bradyrhizobium ottawaense sp. nov., a symbiotic nitrogen fixing bacterium from root nodules of soybeans in Canada.</title>
        <authorList>
            <person name="Yu X."/>
            <person name="Cloutier S."/>
            <person name="Tambong J.T."/>
            <person name="Bromfield E.S."/>
        </authorList>
    </citation>
    <scope>NUCLEOTIDE SEQUENCE [LARGE SCALE GENOMIC DNA]</scope>
    <source>
        <strain evidence="2 3">OO99</strain>
    </source>
</reference>
<reference evidence="2 3" key="2">
    <citation type="journal article" date="2017" name="Syst. Appl. Microbiol.">
        <title>Soybeans inoculated with root zone soils of Canadian native legumes harbour diverse and novel Bradyrhizobium spp. that possess agricultural potential.</title>
        <authorList>
            <person name="Bromfield E.S.P."/>
            <person name="Cloutier S."/>
            <person name="Tambong J.T."/>
            <person name="Tran Thi T.V."/>
        </authorList>
    </citation>
    <scope>NUCLEOTIDE SEQUENCE [LARGE SCALE GENOMIC DNA]</scope>
    <source>
        <strain evidence="2 3">OO99</strain>
    </source>
</reference>
<dbReference type="KEGG" id="bot:CIT37_40180"/>
<evidence type="ECO:0000259" key="1">
    <source>
        <dbReference type="Pfam" id="PF01323"/>
    </source>
</evidence>
<dbReference type="SUPFAM" id="SSF52833">
    <property type="entry name" value="Thioredoxin-like"/>
    <property type="match status" value="1"/>
</dbReference>
<accession>A0A2U8PJ38</accession>
<dbReference type="CDD" id="cd03025">
    <property type="entry name" value="DsbA_FrnE_like"/>
    <property type="match status" value="1"/>
</dbReference>
<dbReference type="InterPro" id="IPR036249">
    <property type="entry name" value="Thioredoxin-like_sf"/>
</dbReference>
<protein>
    <submittedName>
        <fullName evidence="2">DsbA family protein</fullName>
    </submittedName>
</protein>
<dbReference type="EMBL" id="CP029425">
    <property type="protein sequence ID" value="AWL97660.1"/>
    <property type="molecule type" value="Genomic_DNA"/>
</dbReference>
<dbReference type="GO" id="GO:0016491">
    <property type="term" value="F:oxidoreductase activity"/>
    <property type="evidence" value="ECO:0007669"/>
    <property type="project" value="InterPro"/>
</dbReference>
<evidence type="ECO:0000313" key="2">
    <source>
        <dbReference type="EMBL" id="AWL97660.1"/>
    </source>
</evidence>
<name>A0A2U8PJ38_9BRAD</name>
<feature type="domain" description="DSBA-like thioredoxin" evidence="1">
    <location>
        <begin position="3"/>
        <end position="200"/>
    </location>
</feature>
<proteinExistence type="predicted"/>
<dbReference type="InterPro" id="IPR001853">
    <property type="entry name" value="DSBA-like_thioredoxin_dom"/>
</dbReference>
<dbReference type="AlphaFoldDB" id="A0A2U8PJ38"/>
<sequence length="210" mass="22062">MQITYLFDPLCGWCYGASPVLEQLAAHGDATLVLAPTGLFAGPAARTMDQHFAAYAWQNDQRIARLTGQPFSEAYRTGILGNTGSLFDSAAATLGVVAVGLGGPARELEALKLLQRARYVDGRDNSSLQVVADVLEGAQLADAARRVRAPDDALIAAYQARIAAARADMTRFGAGGVPALVVGEGAGRRLLDGSMLFGRFDLLAAQLRAA</sequence>